<dbReference type="InterPro" id="IPR000158">
    <property type="entry name" value="Cell_div_FtsZ"/>
</dbReference>
<comment type="subunit">
    <text evidence="8">Homodimer. Polymerizes to form a dynamic ring structure in a strictly GTP-dependent manner. Interacts directly with several other division proteins.</text>
</comment>
<evidence type="ECO:0000256" key="3">
    <source>
        <dbReference type="ARBA" id="ARBA00022618"/>
    </source>
</evidence>
<dbReference type="NCBIfam" id="TIGR00065">
    <property type="entry name" value="ftsZ"/>
    <property type="match status" value="1"/>
</dbReference>
<feature type="domain" description="Tubulin/FtsZ 2-layer sandwich" evidence="12">
    <location>
        <begin position="207"/>
        <end position="324"/>
    </location>
</feature>
<gene>
    <name evidence="8" type="primary">ftsZ</name>
    <name evidence="13" type="ORF">C0189_03540</name>
</gene>
<evidence type="ECO:0000256" key="4">
    <source>
        <dbReference type="ARBA" id="ARBA00022741"/>
    </source>
</evidence>
<dbReference type="GO" id="GO:0051258">
    <property type="term" value="P:protein polymerization"/>
    <property type="evidence" value="ECO:0007669"/>
    <property type="project" value="UniProtKB-UniRule"/>
</dbReference>
<evidence type="ECO:0000259" key="12">
    <source>
        <dbReference type="SMART" id="SM00865"/>
    </source>
</evidence>
<keyword evidence="4 8" id="KW-0547">Nucleotide-binding</keyword>
<comment type="subcellular location">
    <subcellularLocation>
        <location evidence="8">Cytoplasm</location>
    </subcellularLocation>
    <text evidence="8">Assembles at midcell at the inner surface of the cytoplasmic membrane.</text>
</comment>
<dbReference type="InterPro" id="IPR036525">
    <property type="entry name" value="Tubulin/FtsZ_GTPase_sf"/>
</dbReference>
<dbReference type="RefSeq" id="WP_424586612.1">
    <property type="nucleotide sequence ID" value="NZ_JBNARP010000003.1"/>
</dbReference>
<organism evidence="13 14">
    <name type="scientific">Caldisericum exile</name>
    <dbReference type="NCBI Taxonomy" id="693075"/>
    <lineage>
        <taxon>Bacteria</taxon>
        <taxon>Pseudomonadati</taxon>
        <taxon>Caldisericota/Cryosericota group</taxon>
        <taxon>Caldisericota</taxon>
        <taxon>Caldisericia</taxon>
        <taxon>Caldisericales</taxon>
        <taxon>Caldisericaceae</taxon>
        <taxon>Caldisericum</taxon>
    </lineage>
</organism>
<dbReference type="InterPro" id="IPR003008">
    <property type="entry name" value="Tubulin_FtsZ_GTPase"/>
</dbReference>
<dbReference type="InterPro" id="IPR018316">
    <property type="entry name" value="Tubulin/FtsZ_2-layer-sand-dom"/>
</dbReference>
<feature type="domain" description="Tubulin/FtsZ GTPase" evidence="11">
    <location>
        <begin position="13"/>
        <end position="205"/>
    </location>
</feature>
<dbReference type="SUPFAM" id="SSF52490">
    <property type="entry name" value="Tubulin nucleotide-binding domain-like"/>
    <property type="match status" value="1"/>
</dbReference>
<dbReference type="CDD" id="cd02201">
    <property type="entry name" value="FtsZ_type1"/>
    <property type="match status" value="1"/>
</dbReference>
<evidence type="ECO:0000256" key="9">
    <source>
        <dbReference type="NCBIfam" id="TIGR00065"/>
    </source>
</evidence>
<feature type="binding site" evidence="8">
    <location>
        <position position="139"/>
    </location>
    <ligand>
        <name>GTP</name>
        <dbReference type="ChEBI" id="CHEBI:37565"/>
    </ligand>
</feature>
<dbReference type="PROSITE" id="PS01135">
    <property type="entry name" value="FTSZ_2"/>
    <property type="match status" value="1"/>
</dbReference>
<dbReference type="Proteomes" id="UP000237040">
    <property type="component" value="Unassembled WGS sequence"/>
</dbReference>
<evidence type="ECO:0000256" key="2">
    <source>
        <dbReference type="ARBA" id="ARBA00022490"/>
    </source>
</evidence>
<name>A0A2J6WE61_9BACT</name>
<protein>
    <recommendedName>
        <fullName evidence="8 9">Cell division protein FtsZ</fullName>
    </recommendedName>
</protein>
<keyword evidence="3 8" id="KW-0132">Cell division</keyword>
<dbReference type="InterPro" id="IPR020805">
    <property type="entry name" value="Cell_div_FtsZ_CS"/>
</dbReference>
<keyword evidence="7 8" id="KW-0131">Cell cycle</keyword>
<proteinExistence type="inferred from homology"/>
<comment type="similarity">
    <text evidence="1 8 10">Belongs to the FtsZ family.</text>
</comment>
<dbReference type="GO" id="GO:0043093">
    <property type="term" value="P:FtsZ-dependent cytokinesis"/>
    <property type="evidence" value="ECO:0007669"/>
    <property type="project" value="UniProtKB-UniRule"/>
</dbReference>
<keyword evidence="5 8" id="KW-0342">GTP-binding</keyword>
<dbReference type="Gene3D" id="3.30.1330.20">
    <property type="entry name" value="Tubulin/FtsZ, C-terminal domain"/>
    <property type="match status" value="1"/>
</dbReference>
<evidence type="ECO:0000256" key="5">
    <source>
        <dbReference type="ARBA" id="ARBA00023134"/>
    </source>
</evidence>
<evidence type="ECO:0000256" key="6">
    <source>
        <dbReference type="ARBA" id="ARBA00023210"/>
    </source>
</evidence>
<dbReference type="PROSITE" id="PS01134">
    <property type="entry name" value="FTSZ_1"/>
    <property type="match status" value="1"/>
</dbReference>
<dbReference type="PRINTS" id="PR00423">
    <property type="entry name" value="CELLDVISFTSZ"/>
</dbReference>
<dbReference type="SMART" id="SM00864">
    <property type="entry name" value="Tubulin"/>
    <property type="match status" value="1"/>
</dbReference>
<dbReference type="SMART" id="SM00865">
    <property type="entry name" value="Tubulin_C"/>
    <property type="match status" value="1"/>
</dbReference>
<dbReference type="GO" id="GO:0005737">
    <property type="term" value="C:cytoplasm"/>
    <property type="evidence" value="ECO:0007669"/>
    <property type="project" value="UniProtKB-SubCell"/>
</dbReference>
<sequence>MFDMDPWKAAQARIKVLGVGGGGGNAINRMIDEGIEGVEFIAVNTDVQVLSLNKAEKKVQIGPRTTGGLGAGSFPEVGRKSAEESKDELRKVIEGADLVFITAGMGGGTGTGASPVIASIAKELGILTVAVVTRPFTFEGRQRIQQAEEGIKALLQYVDTLIIISNDKLLKIIDKKTPINEAFRIADNVLFYAVKGISEIITKPGLINVDFADVRTTLTGAGNAWFGIGSGRGENRAVDAAKQAISSPLLEYSITGATRVLLNITGGKNLTLYEVNEASTFVRDTVGENANLIFGTVLQEDLEDEVRVSLIAAGFDKISEERPKEKVVKFDEHFDTGDFEIPAFLRKRKQ</sequence>
<dbReference type="InterPro" id="IPR037103">
    <property type="entry name" value="Tubulin/FtsZ-like_C"/>
</dbReference>
<evidence type="ECO:0000259" key="11">
    <source>
        <dbReference type="SMART" id="SM00864"/>
    </source>
</evidence>
<comment type="function">
    <text evidence="8 10">Essential cell division protein that forms a contractile ring structure (Z ring) at the future cell division site. The regulation of the ring assembly controls the timing and the location of cell division. One of the functions of the FtsZ ring is to recruit other cell division proteins to the septum to produce a new cell wall between the dividing cells. Binds GTP and shows GTPase activity.</text>
</comment>
<dbReference type="GO" id="GO:0003924">
    <property type="term" value="F:GTPase activity"/>
    <property type="evidence" value="ECO:0007669"/>
    <property type="project" value="UniProtKB-UniRule"/>
</dbReference>
<dbReference type="InterPro" id="IPR024757">
    <property type="entry name" value="FtsZ_C"/>
</dbReference>
<evidence type="ECO:0000256" key="10">
    <source>
        <dbReference type="RuleBase" id="RU000631"/>
    </source>
</evidence>
<dbReference type="PANTHER" id="PTHR30314">
    <property type="entry name" value="CELL DIVISION PROTEIN FTSZ-RELATED"/>
    <property type="match status" value="1"/>
</dbReference>
<dbReference type="Gene3D" id="3.40.50.1440">
    <property type="entry name" value="Tubulin/FtsZ, GTPase domain"/>
    <property type="match status" value="1"/>
</dbReference>
<evidence type="ECO:0000256" key="8">
    <source>
        <dbReference type="HAMAP-Rule" id="MF_00909"/>
    </source>
</evidence>
<dbReference type="GO" id="GO:0032153">
    <property type="term" value="C:cell division site"/>
    <property type="evidence" value="ECO:0007669"/>
    <property type="project" value="UniProtKB-UniRule"/>
</dbReference>
<dbReference type="SUPFAM" id="SSF55307">
    <property type="entry name" value="Tubulin C-terminal domain-like"/>
    <property type="match status" value="1"/>
</dbReference>
<dbReference type="FunFam" id="3.40.50.1440:FF:000023">
    <property type="entry name" value="Cell division protein FtsZ"/>
    <property type="match status" value="1"/>
</dbReference>
<keyword evidence="2 8" id="KW-0963">Cytoplasm</keyword>
<feature type="binding site" evidence="8">
    <location>
        <begin position="21"/>
        <end position="25"/>
    </location>
    <ligand>
        <name>GTP</name>
        <dbReference type="ChEBI" id="CHEBI:37565"/>
    </ligand>
</feature>
<evidence type="ECO:0000313" key="13">
    <source>
        <dbReference type="EMBL" id="PMP67214.1"/>
    </source>
</evidence>
<keyword evidence="6 8" id="KW-0717">Septation</keyword>
<dbReference type="AlphaFoldDB" id="A0A2J6WE61"/>
<dbReference type="HAMAP" id="MF_00909">
    <property type="entry name" value="FtsZ"/>
    <property type="match status" value="1"/>
</dbReference>
<comment type="caution">
    <text evidence="13">The sequence shown here is derived from an EMBL/GenBank/DDBJ whole genome shotgun (WGS) entry which is preliminary data.</text>
</comment>
<dbReference type="InterPro" id="IPR045061">
    <property type="entry name" value="FtsZ/CetZ"/>
</dbReference>
<dbReference type="Pfam" id="PF12327">
    <property type="entry name" value="FtsZ_C"/>
    <property type="match status" value="1"/>
</dbReference>
<dbReference type="PANTHER" id="PTHR30314:SF3">
    <property type="entry name" value="MITOCHONDRIAL DIVISION PROTEIN FSZA"/>
    <property type="match status" value="1"/>
</dbReference>
<dbReference type="InterPro" id="IPR008280">
    <property type="entry name" value="Tub_FtsZ_C"/>
</dbReference>
<reference evidence="13 14" key="1">
    <citation type="submission" date="2018-01" db="EMBL/GenBank/DDBJ databases">
        <title>Metagenomic assembled genomes from two thermal pools in the Uzon Caldera, Kamchatka, Russia.</title>
        <authorList>
            <person name="Wilkins L."/>
            <person name="Ettinger C."/>
        </authorList>
    </citation>
    <scope>NUCLEOTIDE SEQUENCE [LARGE SCALE GENOMIC DNA]</scope>
    <source>
        <strain evidence="13">ZAV-07</strain>
    </source>
</reference>
<dbReference type="GO" id="GO:0000917">
    <property type="term" value="P:division septum assembly"/>
    <property type="evidence" value="ECO:0007669"/>
    <property type="project" value="UniProtKB-KW"/>
</dbReference>
<dbReference type="EMBL" id="PNIL01000054">
    <property type="protein sequence ID" value="PMP67214.1"/>
    <property type="molecule type" value="Genomic_DNA"/>
</dbReference>
<feature type="binding site" evidence="8">
    <location>
        <begin position="108"/>
        <end position="110"/>
    </location>
    <ligand>
        <name>GTP</name>
        <dbReference type="ChEBI" id="CHEBI:37565"/>
    </ligand>
</feature>
<accession>A0A2J6WE61</accession>
<evidence type="ECO:0000256" key="1">
    <source>
        <dbReference type="ARBA" id="ARBA00009690"/>
    </source>
</evidence>
<feature type="binding site" evidence="8">
    <location>
        <position position="143"/>
    </location>
    <ligand>
        <name>GTP</name>
        <dbReference type="ChEBI" id="CHEBI:37565"/>
    </ligand>
</feature>
<dbReference type="GO" id="GO:0005525">
    <property type="term" value="F:GTP binding"/>
    <property type="evidence" value="ECO:0007669"/>
    <property type="project" value="UniProtKB-UniRule"/>
</dbReference>
<evidence type="ECO:0000313" key="14">
    <source>
        <dbReference type="Proteomes" id="UP000237040"/>
    </source>
</evidence>
<feature type="binding site" evidence="8">
    <location>
        <position position="187"/>
    </location>
    <ligand>
        <name>GTP</name>
        <dbReference type="ChEBI" id="CHEBI:37565"/>
    </ligand>
</feature>
<evidence type="ECO:0000256" key="7">
    <source>
        <dbReference type="ARBA" id="ARBA00023306"/>
    </source>
</evidence>
<dbReference type="Pfam" id="PF00091">
    <property type="entry name" value="Tubulin"/>
    <property type="match status" value="1"/>
</dbReference>